<feature type="region of interest" description="Disordered" evidence="1">
    <location>
        <begin position="1"/>
        <end position="33"/>
    </location>
</feature>
<protein>
    <submittedName>
        <fullName evidence="3">Uncharacterized protein</fullName>
    </submittedName>
</protein>
<proteinExistence type="predicted"/>
<accession>A0A4C1YSC2</accession>
<evidence type="ECO:0000313" key="4">
    <source>
        <dbReference type="Proteomes" id="UP000299102"/>
    </source>
</evidence>
<comment type="caution">
    <text evidence="3">The sequence shown here is derived from an EMBL/GenBank/DDBJ whole genome shotgun (WGS) entry which is preliminary data.</text>
</comment>
<keyword evidence="2" id="KW-1133">Transmembrane helix</keyword>
<evidence type="ECO:0000313" key="3">
    <source>
        <dbReference type="EMBL" id="GBP79166.1"/>
    </source>
</evidence>
<reference evidence="3 4" key="1">
    <citation type="journal article" date="2019" name="Commun. Biol.">
        <title>The bagworm genome reveals a unique fibroin gene that provides high tensile strength.</title>
        <authorList>
            <person name="Kono N."/>
            <person name="Nakamura H."/>
            <person name="Ohtoshi R."/>
            <person name="Tomita M."/>
            <person name="Numata K."/>
            <person name="Arakawa K."/>
        </authorList>
    </citation>
    <scope>NUCLEOTIDE SEQUENCE [LARGE SCALE GENOMIC DNA]</scope>
</reference>
<organism evidence="3 4">
    <name type="scientific">Eumeta variegata</name>
    <name type="common">Bagworm moth</name>
    <name type="synonym">Eumeta japonica</name>
    <dbReference type="NCBI Taxonomy" id="151549"/>
    <lineage>
        <taxon>Eukaryota</taxon>
        <taxon>Metazoa</taxon>
        <taxon>Ecdysozoa</taxon>
        <taxon>Arthropoda</taxon>
        <taxon>Hexapoda</taxon>
        <taxon>Insecta</taxon>
        <taxon>Pterygota</taxon>
        <taxon>Neoptera</taxon>
        <taxon>Endopterygota</taxon>
        <taxon>Lepidoptera</taxon>
        <taxon>Glossata</taxon>
        <taxon>Ditrysia</taxon>
        <taxon>Tineoidea</taxon>
        <taxon>Psychidae</taxon>
        <taxon>Oiketicinae</taxon>
        <taxon>Eumeta</taxon>
    </lineage>
</organism>
<dbReference type="Proteomes" id="UP000299102">
    <property type="component" value="Unassembled WGS sequence"/>
</dbReference>
<sequence length="280" mass="31978">MRRAKNVYEDKTRRRARAPPPDMQNAERSPNAPTLSNLLETLRNFHGIFHATHAPAPARGSPRVRFRRYLIPTQEADNALATLLRLRISMGGDDLYLTMTLILFSVTLSTNLIIVIFAYNMLPMLKLTEWIFPEVWQSFLRKKSLVIENGLAGKRTCKKRSWSEGKQAPQTIAKPGLTRTEIQNLPFHEFKTFISKKLHDEGYSTVSELTRKKSVGLNCSPIRNFLLFFGTRLVSESSFMHWGTKERPRSRPQTMAMLVASDDDKWNIASSAANLSIVRD</sequence>
<name>A0A4C1YSC2_EUMVA</name>
<gene>
    <name evidence="3" type="ORF">EVAR_62067_1</name>
</gene>
<keyword evidence="2" id="KW-0812">Transmembrane</keyword>
<evidence type="ECO:0000256" key="1">
    <source>
        <dbReference type="SAM" id="MobiDB-lite"/>
    </source>
</evidence>
<feature type="transmembrane region" description="Helical" evidence="2">
    <location>
        <begin position="95"/>
        <end position="119"/>
    </location>
</feature>
<dbReference type="EMBL" id="BGZK01001403">
    <property type="protein sequence ID" value="GBP79166.1"/>
    <property type="molecule type" value="Genomic_DNA"/>
</dbReference>
<evidence type="ECO:0000256" key="2">
    <source>
        <dbReference type="SAM" id="Phobius"/>
    </source>
</evidence>
<keyword evidence="2" id="KW-0472">Membrane</keyword>
<feature type="compositionally biased region" description="Basic and acidic residues" evidence="1">
    <location>
        <begin position="1"/>
        <end position="12"/>
    </location>
</feature>
<dbReference type="AlphaFoldDB" id="A0A4C1YSC2"/>
<keyword evidence="4" id="KW-1185">Reference proteome</keyword>